<dbReference type="PROSITE" id="PS51184">
    <property type="entry name" value="JMJC"/>
    <property type="match status" value="1"/>
</dbReference>
<gene>
    <name evidence="2" type="ORF">DFH94DRAFT_633404</name>
</gene>
<comment type="caution">
    <text evidence="2">The sequence shown here is derived from an EMBL/GenBank/DDBJ whole genome shotgun (WGS) entry which is preliminary data.</text>
</comment>
<evidence type="ECO:0000259" key="1">
    <source>
        <dbReference type="PROSITE" id="PS51184"/>
    </source>
</evidence>
<sequence length="479" mass="54060">MPPGPLLTTAGWSLNGLIIQGPRFREIPRVSVSDKNLEATIRKHESSGVPLVIEGVHGHQAWPTAMFDVQWLCDNLKQQIQVRNVHNRRDLSVSFADFLGHIRSIDRYASADETSRWYAKDIECPREWKEWLDTTPVVPRSLCPHGPADIMQNLPEQARVETLMCYLGIGDTFTPCHKDLCASFGHNLMCYAEDGASAFWFMTEGSAAPLMAKYFQSLGQELDLESHTMSIEEFAAAPCDVYITEQKAGDLVLVPPRSCHQVVNHGGLTVKMSWSRMTIRSTQIALHHELPIYRRVCRVETYRIKSTIHHTLRRNTGLLEDLGKGKDTGSLCVSYFDHDIFREQLANDVQKLLEQFRVVILEECYPDAEILDHVIQDFNHNVYDTEGYPGFTCDFCGSDIFVSFFCCKHCSPTTEDPSSLSDGLHICPGCYAEGRSCGCGGLMEPVQCWPLQILYGDYNRAVRALKGVGLEIFDEVEDR</sequence>
<dbReference type="Pfam" id="PF02373">
    <property type="entry name" value="JmjC"/>
    <property type="match status" value="1"/>
</dbReference>
<dbReference type="SUPFAM" id="SSF51197">
    <property type="entry name" value="Clavaminate synthase-like"/>
    <property type="match status" value="1"/>
</dbReference>
<dbReference type="Proteomes" id="UP000759537">
    <property type="component" value="Unassembled WGS sequence"/>
</dbReference>
<dbReference type="OrthoDB" id="298344at2759"/>
<name>A0A9P5MTL5_9AGAM</name>
<evidence type="ECO:0000313" key="3">
    <source>
        <dbReference type="Proteomes" id="UP000759537"/>
    </source>
</evidence>
<accession>A0A9P5MTL5</accession>
<proteinExistence type="predicted"/>
<dbReference type="EMBL" id="WHVB01000011">
    <property type="protein sequence ID" value="KAF8478423.1"/>
    <property type="molecule type" value="Genomic_DNA"/>
</dbReference>
<organism evidence="2 3">
    <name type="scientific">Russula ochroleuca</name>
    <dbReference type="NCBI Taxonomy" id="152965"/>
    <lineage>
        <taxon>Eukaryota</taxon>
        <taxon>Fungi</taxon>
        <taxon>Dikarya</taxon>
        <taxon>Basidiomycota</taxon>
        <taxon>Agaricomycotina</taxon>
        <taxon>Agaricomycetes</taxon>
        <taxon>Russulales</taxon>
        <taxon>Russulaceae</taxon>
        <taxon>Russula</taxon>
    </lineage>
</organism>
<reference evidence="2" key="2">
    <citation type="journal article" date="2020" name="Nat. Commun.">
        <title>Large-scale genome sequencing of mycorrhizal fungi provides insights into the early evolution of symbiotic traits.</title>
        <authorList>
            <person name="Miyauchi S."/>
            <person name="Kiss E."/>
            <person name="Kuo A."/>
            <person name="Drula E."/>
            <person name="Kohler A."/>
            <person name="Sanchez-Garcia M."/>
            <person name="Morin E."/>
            <person name="Andreopoulos B."/>
            <person name="Barry K.W."/>
            <person name="Bonito G."/>
            <person name="Buee M."/>
            <person name="Carver A."/>
            <person name="Chen C."/>
            <person name="Cichocki N."/>
            <person name="Clum A."/>
            <person name="Culley D."/>
            <person name="Crous P.W."/>
            <person name="Fauchery L."/>
            <person name="Girlanda M."/>
            <person name="Hayes R.D."/>
            <person name="Keri Z."/>
            <person name="LaButti K."/>
            <person name="Lipzen A."/>
            <person name="Lombard V."/>
            <person name="Magnuson J."/>
            <person name="Maillard F."/>
            <person name="Murat C."/>
            <person name="Nolan M."/>
            <person name="Ohm R.A."/>
            <person name="Pangilinan J."/>
            <person name="Pereira M.F."/>
            <person name="Perotto S."/>
            <person name="Peter M."/>
            <person name="Pfister S."/>
            <person name="Riley R."/>
            <person name="Sitrit Y."/>
            <person name="Stielow J.B."/>
            <person name="Szollosi G."/>
            <person name="Zifcakova L."/>
            <person name="Stursova M."/>
            <person name="Spatafora J.W."/>
            <person name="Tedersoo L."/>
            <person name="Vaario L.M."/>
            <person name="Yamada A."/>
            <person name="Yan M."/>
            <person name="Wang P."/>
            <person name="Xu J."/>
            <person name="Bruns T."/>
            <person name="Baldrian P."/>
            <person name="Vilgalys R."/>
            <person name="Dunand C."/>
            <person name="Henrissat B."/>
            <person name="Grigoriev I.V."/>
            <person name="Hibbett D."/>
            <person name="Nagy L.G."/>
            <person name="Martin F.M."/>
        </authorList>
    </citation>
    <scope>NUCLEOTIDE SEQUENCE</scope>
    <source>
        <strain evidence="2">Prilba</strain>
    </source>
</reference>
<dbReference type="AlphaFoldDB" id="A0A9P5MTL5"/>
<dbReference type="Gene3D" id="2.60.120.650">
    <property type="entry name" value="Cupin"/>
    <property type="match status" value="1"/>
</dbReference>
<protein>
    <recommendedName>
        <fullName evidence="1">JmjC domain-containing protein</fullName>
    </recommendedName>
</protein>
<feature type="domain" description="JmjC" evidence="1">
    <location>
        <begin position="125"/>
        <end position="293"/>
    </location>
</feature>
<dbReference type="InterPro" id="IPR003347">
    <property type="entry name" value="JmjC_dom"/>
</dbReference>
<evidence type="ECO:0000313" key="2">
    <source>
        <dbReference type="EMBL" id="KAF8478423.1"/>
    </source>
</evidence>
<keyword evidence="3" id="KW-1185">Reference proteome</keyword>
<dbReference type="SMART" id="SM00558">
    <property type="entry name" value="JmjC"/>
    <property type="match status" value="1"/>
</dbReference>
<reference evidence="2" key="1">
    <citation type="submission" date="2019-10" db="EMBL/GenBank/DDBJ databases">
        <authorList>
            <consortium name="DOE Joint Genome Institute"/>
            <person name="Kuo A."/>
            <person name="Miyauchi S."/>
            <person name="Kiss E."/>
            <person name="Drula E."/>
            <person name="Kohler A."/>
            <person name="Sanchez-Garcia M."/>
            <person name="Andreopoulos B."/>
            <person name="Barry K.W."/>
            <person name="Bonito G."/>
            <person name="Buee M."/>
            <person name="Carver A."/>
            <person name="Chen C."/>
            <person name="Cichocki N."/>
            <person name="Clum A."/>
            <person name="Culley D."/>
            <person name="Crous P.W."/>
            <person name="Fauchery L."/>
            <person name="Girlanda M."/>
            <person name="Hayes R."/>
            <person name="Keri Z."/>
            <person name="LaButti K."/>
            <person name="Lipzen A."/>
            <person name="Lombard V."/>
            <person name="Magnuson J."/>
            <person name="Maillard F."/>
            <person name="Morin E."/>
            <person name="Murat C."/>
            <person name="Nolan M."/>
            <person name="Ohm R."/>
            <person name="Pangilinan J."/>
            <person name="Pereira M."/>
            <person name="Perotto S."/>
            <person name="Peter M."/>
            <person name="Riley R."/>
            <person name="Sitrit Y."/>
            <person name="Stielow B."/>
            <person name="Szollosi G."/>
            <person name="Zifcakova L."/>
            <person name="Stursova M."/>
            <person name="Spatafora J.W."/>
            <person name="Tedersoo L."/>
            <person name="Vaario L.-M."/>
            <person name="Yamada A."/>
            <person name="Yan M."/>
            <person name="Wang P."/>
            <person name="Xu J."/>
            <person name="Bruns T."/>
            <person name="Baldrian P."/>
            <person name="Vilgalys R."/>
            <person name="Henrissat B."/>
            <person name="Grigoriev I.V."/>
            <person name="Hibbett D."/>
            <person name="Nagy L.G."/>
            <person name="Martin F.M."/>
        </authorList>
    </citation>
    <scope>NUCLEOTIDE SEQUENCE</scope>
    <source>
        <strain evidence="2">Prilba</strain>
    </source>
</reference>